<dbReference type="EMBL" id="MELK01000009">
    <property type="protein sequence ID" value="OFW59871.1"/>
    <property type="molecule type" value="Genomic_DNA"/>
</dbReference>
<organism evidence="1 2">
    <name type="scientific">Candidatus Solincola sediminis</name>
    <dbReference type="NCBI Taxonomy" id="1797199"/>
    <lineage>
        <taxon>Bacteria</taxon>
        <taxon>Bacillati</taxon>
        <taxon>Actinomycetota</taxon>
        <taxon>Candidatus Geothermincolia</taxon>
        <taxon>Candidatus Geothermincolales</taxon>
        <taxon>Candidatus Geothermincolaceae</taxon>
        <taxon>Candidatus Solincola</taxon>
    </lineage>
</organism>
<sequence length="100" mass="11842">MVKLPRKERGIVMDPKMVQRMLIEGMRTSMRISFDLMESWQGQVEKLWRVSLEQGGDLEREGERILNEWLANMRKGMEDFRRNLESGLVQMEQLTLQQAS</sequence>
<proteinExistence type="predicted"/>
<protein>
    <submittedName>
        <fullName evidence="1">Uncharacterized protein</fullName>
    </submittedName>
</protein>
<comment type="caution">
    <text evidence="1">The sequence shown here is derived from an EMBL/GenBank/DDBJ whole genome shotgun (WGS) entry which is preliminary data.</text>
</comment>
<dbReference type="AlphaFoldDB" id="A0A1F2WSL6"/>
<name>A0A1F2WSL6_9ACTN</name>
<evidence type="ECO:0000313" key="2">
    <source>
        <dbReference type="Proteomes" id="UP000177876"/>
    </source>
</evidence>
<accession>A0A1F2WSL6</accession>
<dbReference type="Proteomes" id="UP000177876">
    <property type="component" value="Unassembled WGS sequence"/>
</dbReference>
<evidence type="ECO:0000313" key="1">
    <source>
        <dbReference type="EMBL" id="OFW59871.1"/>
    </source>
</evidence>
<gene>
    <name evidence="1" type="ORF">A2Y75_10370</name>
</gene>
<dbReference type="STRING" id="1797197.A2Y75_10370"/>
<reference evidence="1 2" key="1">
    <citation type="journal article" date="2016" name="Nat. Commun.">
        <title>Thousands of microbial genomes shed light on interconnected biogeochemical processes in an aquifer system.</title>
        <authorList>
            <person name="Anantharaman K."/>
            <person name="Brown C.T."/>
            <person name="Hug L.A."/>
            <person name="Sharon I."/>
            <person name="Castelle C.J."/>
            <person name="Probst A.J."/>
            <person name="Thomas B.C."/>
            <person name="Singh A."/>
            <person name="Wilkins M.J."/>
            <person name="Karaoz U."/>
            <person name="Brodie E.L."/>
            <person name="Williams K.H."/>
            <person name="Hubbard S.S."/>
            <person name="Banfield J.F."/>
        </authorList>
    </citation>
    <scope>NUCLEOTIDE SEQUENCE [LARGE SCALE GENOMIC DNA]</scope>
</reference>